<sequence>MNHHERVTLDPAVTGGKPCVRGLRVTVATVLGLLAVGRSREEVLAAYPYPTANDIDACLSYAAR</sequence>
<comment type="caution">
    <text evidence="1">The sequence shown here is derived from an EMBL/GenBank/DDBJ whole genome shotgun (WGS) entry which is preliminary data.</text>
</comment>
<dbReference type="PANTHER" id="PTHR34849:SF3">
    <property type="entry name" value="SSR2962 PROTEIN"/>
    <property type="match status" value="1"/>
</dbReference>
<dbReference type="RefSeq" id="WP_146446468.1">
    <property type="nucleotide sequence ID" value="NZ_SJPR01000007.1"/>
</dbReference>
<dbReference type="AlphaFoldDB" id="A0A5C6A3T8"/>
<dbReference type="Pfam" id="PF04255">
    <property type="entry name" value="DUF433"/>
    <property type="match status" value="1"/>
</dbReference>
<keyword evidence="2" id="KW-1185">Reference proteome</keyword>
<name>A0A5C6A3T8_9BACT</name>
<dbReference type="SUPFAM" id="SSF46689">
    <property type="entry name" value="Homeodomain-like"/>
    <property type="match status" value="1"/>
</dbReference>
<dbReference type="Proteomes" id="UP000317421">
    <property type="component" value="Unassembled WGS sequence"/>
</dbReference>
<dbReference type="InterPro" id="IPR007367">
    <property type="entry name" value="DUF433"/>
</dbReference>
<dbReference type="InterPro" id="IPR009057">
    <property type="entry name" value="Homeodomain-like_sf"/>
</dbReference>
<accession>A0A5C6A3T8</accession>
<organism evidence="1 2">
    <name type="scientific">Botrimarina colliarenosi</name>
    <dbReference type="NCBI Taxonomy" id="2528001"/>
    <lineage>
        <taxon>Bacteria</taxon>
        <taxon>Pseudomonadati</taxon>
        <taxon>Planctomycetota</taxon>
        <taxon>Planctomycetia</taxon>
        <taxon>Pirellulales</taxon>
        <taxon>Lacipirellulaceae</taxon>
        <taxon>Botrimarina</taxon>
    </lineage>
</organism>
<evidence type="ECO:0008006" key="3">
    <source>
        <dbReference type="Google" id="ProtNLM"/>
    </source>
</evidence>
<evidence type="ECO:0000313" key="2">
    <source>
        <dbReference type="Proteomes" id="UP000317421"/>
    </source>
</evidence>
<dbReference type="EMBL" id="SJPR01000007">
    <property type="protein sequence ID" value="TWT94066.1"/>
    <property type="molecule type" value="Genomic_DNA"/>
</dbReference>
<protein>
    <recommendedName>
        <fullName evidence="3">DUF433 domain-containing protein</fullName>
    </recommendedName>
</protein>
<dbReference type="Gene3D" id="1.10.10.10">
    <property type="entry name" value="Winged helix-like DNA-binding domain superfamily/Winged helix DNA-binding domain"/>
    <property type="match status" value="1"/>
</dbReference>
<evidence type="ECO:0000313" key="1">
    <source>
        <dbReference type="EMBL" id="TWT94066.1"/>
    </source>
</evidence>
<dbReference type="InterPro" id="IPR036388">
    <property type="entry name" value="WH-like_DNA-bd_sf"/>
</dbReference>
<reference evidence="1 2" key="1">
    <citation type="submission" date="2019-02" db="EMBL/GenBank/DDBJ databases">
        <title>Deep-cultivation of Planctomycetes and their phenomic and genomic characterization uncovers novel biology.</title>
        <authorList>
            <person name="Wiegand S."/>
            <person name="Jogler M."/>
            <person name="Boedeker C."/>
            <person name="Pinto D."/>
            <person name="Vollmers J."/>
            <person name="Rivas-Marin E."/>
            <person name="Kohn T."/>
            <person name="Peeters S.H."/>
            <person name="Heuer A."/>
            <person name="Rast P."/>
            <person name="Oberbeckmann S."/>
            <person name="Bunk B."/>
            <person name="Jeske O."/>
            <person name="Meyerdierks A."/>
            <person name="Storesund J.E."/>
            <person name="Kallscheuer N."/>
            <person name="Luecker S."/>
            <person name="Lage O.M."/>
            <person name="Pohl T."/>
            <person name="Merkel B.J."/>
            <person name="Hornburger P."/>
            <person name="Mueller R.-W."/>
            <person name="Bruemmer F."/>
            <person name="Labrenz M."/>
            <person name="Spormann A.M."/>
            <person name="Op Den Camp H."/>
            <person name="Overmann J."/>
            <person name="Amann R."/>
            <person name="Jetten M.S.M."/>
            <person name="Mascher T."/>
            <person name="Medema M.H."/>
            <person name="Devos D.P."/>
            <person name="Kaster A.-K."/>
            <person name="Ovreas L."/>
            <person name="Rohde M."/>
            <person name="Galperin M.Y."/>
            <person name="Jogler C."/>
        </authorList>
    </citation>
    <scope>NUCLEOTIDE SEQUENCE [LARGE SCALE GENOMIC DNA]</scope>
    <source>
        <strain evidence="1 2">Pla108</strain>
    </source>
</reference>
<dbReference type="PANTHER" id="PTHR34849">
    <property type="entry name" value="SSL5025 PROTEIN"/>
    <property type="match status" value="1"/>
</dbReference>
<proteinExistence type="predicted"/>
<gene>
    <name evidence="1" type="ORF">Pla108_37780</name>
</gene>